<sequence length="253" mass="27742">MAVTKTKFALAVLAAACLMAAAVPAARAQDPNVSMEGVIDLDPTNVKEVLSGMKLTLAEFYAPWCGHCKRLVPEYAKLGEMVAADPMMSQHVQIVKADCDKHRSLGEPFGVTGFPTLKILPRGTGLDEARNSFNYEGAREAEAMFNKLKELVEMDKKVGRDDKLDVVASDFMAADDKAAFLAKPETKTAIDAVFGGELYYGLMEKIVNKGDEYVEKEIARIGRIIAKGKITREKFADMILKQNVLRAFSVEES</sequence>
<feature type="domain" description="Thioredoxin" evidence="8">
    <location>
        <begin position="17"/>
        <end position="153"/>
    </location>
</feature>
<name>A0A7S2Z5E7_9CHLO</name>
<evidence type="ECO:0000256" key="7">
    <source>
        <dbReference type="SAM" id="SignalP"/>
    </source>
</evidence>
<keyword evidence="7" id="KW-0732">Signal</keyword>
<dbReference type="PRINTS" id="PR00421">
    <property type="entry name" value="THIOREDOXIN"/>
</dbReference>
<dbReference type="InterPro" id="IPR036356">
    <property type="entry name" value="ERp29_C_sf"/>
</dbReference>
<feature type="signal peptide" evidence="7">
    <location>
        <begin position="1"/>
        <end position="28"/>
    </location>
</feature>
<evidence type="ECO:0000259" key="8">
    <source>
        <dbReference type="PROSITE" id="PS51352"/>
    </source>
</evidence>
<dbReference type="Pfam" id="PF07749">
    <property type="entry name" value="ERp29"/>
    <property type="match status" value="1"/>
</dbReference>
<dbReference type="PROSITE" id="PS51352">
    <property type="entry name" value="THIOREDOXIN_2"/>
    <property type="match status" value="1"/>
</dbReference>
<dbReference type="PANTHER" id="PTHR45672">
    <property type="entry name" value="PROTEIN DISULFIDE-ISOMERASE C17H9.14C-RELATED"/>
    <property type="match status" value="1"/>
</dbReference>
<dbReference type="SUPFAM" id="SSF47933">
    <property type="entry name" value="ERP29 C domain-like"/>
    <property type="match status" value="1"/>
</dbReference>
<dbReference type="EC" id="5.3.4.1" evidence="3"/>
<dbReference type="PROSITE" id="PS00194">
    <property type="entry name" value="THIOREDOXIN_1"/>
    <property type="match status" value="1"/>
</dbReference>
<dbReference type="GO" id="GO:0003756">
    <property type="term" value="F:protein disulfide isomerase activity"/>
    <property type="evidence" value="ECO:0007669"/>
    <property type="project" value="UniProtKB-EC"/>
</dbReference>
<dbReference type="GO" id="GO:0005783">
    <property type="term" value="C:endoplasmic reticulum"/>
    <property type="evidence" value="ECO:0007669"/>
    <property type="project" value="InterPro"/>
</dbReference>
<reference evidence="9" key="1">
    <citation type="submission" date="2021-01" db="EMBL/GenBank/DDBJ databases">
        <authorList>
            <person name="Corre E."/>
            <person name="Pelletier E."/>
            <person name="Niang G."/>
            <person name="Scheremetjew M."/>
            <person name="Finn R."/>
            <person name="Kale V."/>
            <person name="Holt S."/>
            <person name="Cochrane G."/>
            <person name="Meng A."/>
            <person name="Brown T."/>
            <person name="Cohen L."/>
        </authorList>
    </citation>
    <scope>NUCLEOTIDE SEQUENCE</scope>
    <source>
        <strain evidence="9">RCC856</strain>
    </source>
</reference>
<dbReference type="Gene3D" id="3.40.30.10">
    <property type="entry name" value="Glutaredoxin"/>
    <property type="match status" value="1"/>
</dbReference>
<evidence type="ECO:0000256" key="1">
    <source>
        <dbReference type="ARBA" id="ARBA00001182"/>
    </source>
</evidence>
<dbReference type="Pfam" id="PF00085">
    <property type="entry name" value="Thioredoxin"/>
    <property type="match status" value="1"/>
</dbReference>
<dbReference type="InterPro" id="IPR036249">
    <property type="entry name" value="Thioredoxin-like_sf"/>
</dbReference>
<dbReference type="PANTHER" id="PTHR45672:SF11">
    <property type="entry name" value="PROTEIN DISULFIDE-ISOMERASE C17H9.14C"/>
    <property type="match status" value="1"/>
</dbReference>
<evidence type="ECO:0000313" key="9">
    <source>
        <dbReference type="EMBL" id="CAE0023250.1"/>
    </source>
</evidence>
<dbReference type="AlphaFoldDB" id="A0A7S2Z5E7"/>
<keyword evidence="5" id="KW-0413">Isomerase</keyword>
<dbReference type="InterPro" id="IPR011679">
    <property type="entry name" value="ERp29_C"/>
</dbReference>
<accession>A0A7S2Z5E7</accession>
<evidence type="ECO:0000256" key="3">
    <source>
        <dbReference type="ARBA" id="ARBA00012723"/>
    </source>
</evidence>
<evidence type="ECO:0000256" key="4">
    <source>
        <dbReference type="ARBA" id="ARBA00023157"/>
    </source>
</evidence>
<gene>
    <name evidence="9" type="ORF">CLAU1311_LOCUS6355</name>
</gene>
<keyword evidence="6" id="KW-0676">Redox-active center</keyword>
<evidence type="ECO:0000256" key="5">
    <source>
        <dbReference type="ARBA" id="ARBA00023235"/>
    </source>
</evidence>
<protein>
    <recommendedName>
        <fullName evidence="3">protein disulfide-isomerase</fullName>
        <ecNumber evidence="3">5.3.4.1</ecNumber>
    </recommendedName>
</protein>
<comment type="similarity">
    <text evidence="2">Belongs to the protein disulfide isomerase family.</text>
</comment>
<keyword evidence="4" id="KW-1015">Disulfide bond</keyword>
<organism evidence="9">
    <name type="scientific">Chloropicon laureae</name>
    <dbReference type="NCBI Taxonomy" id="464258"/>
    <lineage>
        <taxon>Eukaryota</taxon>
        <taxon>Viridiplantae</taxon>
        <taxon>Chlorophyta</taxon>
        <taxon>Chloropicophyceae</taxon>
        <taxon>Chloropicales</taxon>
        <taxon>Chloropicaceae</taxon>
        <taxon>Chloropicon</taxon>
    </lineage>
</organism>
<dbReference type="InterPro" id="IPR051063">
    <property type="entry name" value="PDI"/>
</dbReference>
<comment type="catalytic activity">
    <reaction evidence="1">
        <text>Catalyzes the rearrangement of -S-S- bonds in proteins.</text>
        <dbReference type="EC" id="5.3.4.1"/>
    </reaction>
</comment>
<proteinExistence type="inferred from homology"/>
<evidence type="ECO:0000256" key="2">
    <source>
        <dbReference type="ARBA" id="ARBA00006347"/>
    </source>
</evidence>
<dbReference type="EMBL" id="HBHU01009723">
    <property type="protein sequence ID" value="CAE0023250.1"/>
    <property type="molecule type" value="Transcribed_RNA"/>
</dbReference>
<evidence type="ECO:0000256" key="6">
    <source>
        <dbReference type="ARBA" id="ARBA00023284"/>
    </source>
</evidence>
<feature type="chain" id="PRO_5030626195" description="protein disulfide-isomerase" evidence="7">
    <location>
        <begin position="29"/>
        <end position="253"/>
    </location>
</feature>
<dbReference type="Gene3D" id="1.20.1150.12">
    <property type="entry name" value="Endoplasmic reticulum resident protein 29, C-terminal domain"/>
    <property type="match status" value="1"/>
</dbReference>
<dbReference type="InterPro" id="IPR013766">
    <property type="entry name" value="Thioredoxin_domain"/>
</dbReference>
<dbReference type="GO" id="GO:0006457">
    <property type="term" value="P:protein folding"/>
    <property type="evidence" value="ECO:0007669"/>
    <property type="project" value="TreeGrafter"/>
</dbReference>
<dbReference type="InterPro" id="IPR017937">
    <property type="entry name" value="Thioredoxin_CS"/>
</dbReference>
<dbReference type="SUPFAM" id="SSF52833">
    <property type="entry name" value="Thioredoxin-like"/>
    <property type="match status" value="1"/>
</dbReference>